<name>A0A644Z676_9ZZZZ</name>
<reference evidence="2" key="1">
    <citation type="submission" date="2019-08" db="EMBL/GenBank/DDBJ databases">
        <authorList>
            <person name="Kucharzyk K."/>
            <person name="Murdoch R.W."/>
            <person name="Higgins S."/>
            <person name="Loffler F."/>
        </authorList>
    </citation>
    <scope>NUCLEOTIDE SEQUENCE</scope>
</reference>
<keyword evidence="1" id="KW-0472">Membrane</keyword>
<keyword evidence="1" id="KW-1133">Transmembrane helix</keyword>
<protein>
    <submittedName>
        <fullName evidence="2">Uncharacterized protein</fullName>
    </submittedName>
</protein>
<comment type="caution">
    <text evidence="2">The sequence shown here is derived from an EMBL/GenBank/DDBJ whole genome shotgun (WGS) entry which is preliminary data.</text>
</comment>
<proteinExistence type="predicted"/>
<sequence>MENIVKKIDIKRVSIIVIALLLAVFAFITSWVSIGSGLLVVSVVVACMGLKKEVYTPTGSQVKRHTFYFEGDSRGVIGDAVKNNFAEGSATVKFLSTGSGRLDISITKDRKFAVLAVSHFIPHRYEPVGEPVVLENEKVSSLCSYLEKCSGKKLF</sequence>
<dbReference type="EMBL" id="VSSQ01007397">
    <property type="protein sequence ID" value="MPM35788.1"/>
    <property type="molecule type" value="Genomic_DNA"/>
</dbReference>
<dbReference type="AlphaFoldDB" id="A0A644Z676"/>
<organism evidence="2">
    <name type="scientific">bioreactor metagenome</name>
    <dbReference type="NCBI Taxonomy" id="1076179"/>
    <lineage>
        <taxon>unclassified sequences</taxon>
        <taxon>metagenomes</taxon>
        <taxon>ecological metagenomes</taxon>
    </lineage>
</organism>
<keyword evidence="1" id="KW-0812">Transmembrane</keyword>
<evidence type="ECO:0000256" key="1">
    <source>
        <dbReference type="SAM" id="Phobius"/>
    </source>
</evidence>
<gene>
    <name evidence="2" type="ORF">SDC9_82382</name>
</gene>
<accession>A0A644Z676</accession>
<feature type="transmembrane region" description="Helical" evidence="1">
    <location>
        <begin position="12"/>
        <end position="28"/>
    </location>
</feature>
<evidence type="ECO:0000313" key="2">
    <source>
        <dbReference type="EMBL" id="MPM35788.1"/>
    </source>
</evidence>